<evidence type="ECO:0000256" key="10">
    <source>
        <dbReference type="SAM" id="Phobius"/>
    </source>
</evidence>
<dbReference type="Proteomes" id="UP000235145">
    <property type="component" value="Unassembled WGS sequence"/>
</dbReference>
<dbReference type="NCBIfam" id="TIGR00728">
    <property type="entry name" value="OPT_sfam"/>
    <property type="match status" value="1"/>
</dbReference>
<protein>
    <submittedName>
        <fullName evidence="11">Uncharacterized protein</fullName>
    </submittedName>
</protein>
<reference evidence="11 12" key="1">
    <citation type="journal article" date="2017" name="Nat. Commun.">
        <title>Genome assembly with in vitro proximity ligation data and whole-genome triplication in lettuce.</title>
        <authorList>
            <person name="Reyes-Chin-Wo S."/>
            <person name="Wang Z."/>
            <person name="Yang X."/>
            <person name="Kozik A."/>
            <person name="Arikit S."/>
            <person name="Song C."/>
            <person name="Xia L."/>
            <person name="Froenicke L."/>
            <person name="Lavelle D.O."/>
            <person name="Truco M.J."/>
            <person name="Xia R."/>
            <person name="Zhu S."/>
            <person name="Xu C."/>
            <person name="Xu H."/>
            <person name="Xu X."/>
            <person name="Cox K."/>
            <person name="Korf I."/>
            <person name="Meyers B.C."/>
            <person name="Michelmore R.W."/>
        </authorList>
    </citation>
    <scope>NUCLEOTIDE SEQUENCE [LARGE SCALE GENOMIC DNA]</scope>
    <source>
        <strain evidence="12">cv. Salinas</strain>
        <tissue evidence="11">Seedlings</tissue>
    </source>
</reference>
<keyword evidence="6" id="KW-0653">Protein transport</keyword>
<feature type="transmembrane region" description="Helical" evidence="10">
    <location>
        <begin position="655"/>
        <end position="672"/>
    </location>
</feature>
<feature type="region of interest" description="Disordered" evidence="9">
    <location>
        <begin position="1"/>
        <end position="20"/>
    </location>
</feature>
<accession>A0A9R1XWI4</accession>
<keyword evidence="8 10" id="KW-0472">Membrane</keyword>
<dbReference type="EMBL" id="NBSK02000001">
    <property type="protein sequence ID" value="KAJ0224614.1"/>
    <property type="molecule type" value="Genomic_DNA"/>
</dbReference>
<evidence type="ECO:0000256" key="4">
    <source>
        <dbReference type="ARBA" id="ARBA00022692"/>
    </source>
</evidence>
<feature type="transmembrane region" description="Helical" evidence="10">
    <location>
        <begin position="607"/>
        <end position="624"/>
    </location>
</feature>
<evidence type="ECO:0000256" key="3">
    <source>
        <dbReference type="ARBA" id="ARBA00022448"/>
    </source>
</evidence>
<evidence type="ECO:0000256" key="5">
    <source>
        <dbReference type="ARBA" id="ARBA00022856"/>
    </source>
</evidence>
<dbReference type="GO" id="GO:0005886">
    <property type="term" value="C:plasma membrane"/>
    <property type="evidence" value="ECO:0000318"/>
    <property type="project" value="GO_Central"/>
</dbReference>
<keyword evidence="5" id="KW-0571">Peptide transport</keyword>
<feature type="transmembrane region" description="Helical" evidence="10">
    <location>
        <begin position="422"/>
        <end position="443"/>
    </location>
</feature>
<gene>
    <name evidence="11" type="ORF">LSAT_V11C100050370</name>
</gene>
<dbReference type="GO" id="GO:0035673">
    <property type="term" value="F:oligopeptide transmembrane transporter activity"/>
    <property type="evidence" value="ECO:0000318"/>
    <property type="project" value="GO_Central"/>
</dbReference>
<keyword evidence="7 10" id="KW-1133">Transmembrane helix</keyword>
<feature type="transmembrane region" description="Helical" evidence="10">
    <location>
        <begin position="482"/>
        <end position="498"/>
    </location>
</feature>
<evidence type="ECO:0000256" key="9">
    <source>
        <dbReference type="SAM" id="MobiDB-lite"/>
    </source>
</evidence>
<evidence type="ECO:0000256" key="2">
    <source>
        <dbReference type="ARBA" id="ARBA00005484"/>
    </source>
</evidence>
<feature type="transmembrane region" description="Helical" evidence="10">
    <location>
        <begin position="684"/>
        <end position="705"/>
    </location>
</feature>
<sequence length="1151" mass="130375">MASDNDTGEKQNGPPPPATAAVAECTVEEVALVVPETDDTSLPVMTFRAWTLGVGSCVVLIFLNTFFIYRTQPLAISAILMQIAVLPIGKFMAATLPTKEYKLMGRSFSLNPGPFNMKEHVIITVFANCGVSTGGGDAYSIGAITVMKAYYRQSLSFLCGLIIVLTTQILGYGWAGMLRRYLVDPVEMWWPANLAQVSLFRALHEKENKGEGMTRMRFFMIFLVLSFAYYALPGYLFPILTFFSWVCWVWPHSITAQQIGSGYHGLGVGAFTLDWAGISAYHGSPLVTPWTSILNVGAGFIAFIYIIVPICYWKYDTFDARKFPIFSNKLFTATGHEYDTTRILTPQFDLNIAAYNSYSKLYLSPLFALSIGSGFARFTATLTHVALFHGGDIWKQSKSAVKNAKIDIHAKLMQSYKQVPQWWYLVMLVGSIALSLVMCFVWKEDVQLPWWGFLFAFGLAWLVTLPIGVIQATTNQQPGYDIIAQFIIGYILPGKPIANLLFKIYGRISTIHALSFLSDLKLGHYMKIPPRCMFTAQLVGTLVAGTVNLAVSWWMLENIENLCDIEGLHPESPWTCPKFKVTFDASVIWGLIGPERLFGSGGLYRNLVWLFLIGAFLPVPVWIMSKIFPEKKWIPLINIPVISYGFAGMPPATPTNIASWLVTGMIFNYFVFKYRKQWWQKYNYILSAALDAGTAFMGVLLFFALQNEGVNLKWWGAKPDHCPLATCPTATGINVTDMNNFAGSIASSSSDDDSSDEDDLMLHTLSSAARNRVQQRGESSNTEKRHRISIVRDRMTTHEFLVHDYFAPDSLYDLSKFKDRFCISRKLFLRIAKDLENNYAFFQLRWDARGKRGFSTLQKCAAALRQLAYGIAADASDEYLKMSERTGLECAYLFCEYVIEFYGNIYLRHPTRNDIEQLYVAHEAKHDLPGMLGSIDCTYWEWANCLNTWRGQFTRGSNNDLNVLGASPIFNDILQGKAPNMTFVVNKHQYNCGYYLGDEIYPKYATFVKSFSFPADEKRKLFKLAQESAMKDVERTFGVLKQKWHIIKHPTRSWDRSKLTKVLTVCVILHNMIIEENGIAICIYNPVDILNLPAVIQVGSPAYFTRFFTRFLEIQNSETRHNLRYDLTEHVWQRQFQQHGGYDNDGDDGEF</sequence>
<dbReference type="NCBIfam" id="TIGR00727">
    <property type="entry name" value="ISP4_OPT"/>
    <property type="match status" value="1"/>
</dbReference>
<evidence type="ECO:0000313" key="12">
    <source>
        <dbReference type="Proteomes" id="UP000235145"/>
    </source>
</evidence>
<keyword evidence="12" id="KW-1185">Reference proteome</keyword>
<comment type="subcellular location">
    <subcellularLocation>
        <location evidence="1">Membrane</location>
        <topology evidence="1">Multi-pass membrane protein</topology>
    </subcellularLocation>
</comment>
<dbReference type="AlphaFoldDB" id="A0A9R1XWI4"/>
<dbReference type="PANTHER" id="PTHR22601">
    <property type="entry name" value="ISP4 LIKE PROTEIN"/>
    <property type="match status" value="1"/>
</dbReference>
<feature type="transmembrane region" description="Helical" evidence="10">
    <location>
        <begin position="293"/>
        <end position="313"/>
    </location>
</feature>
<feature type="transmembrane region" description="Helical" evidence="10">
    <location>
        <begin position="155"/>
        <end position="176"/>
    </location>
</feature>
<dbReference type="Pfam" id="PF03169">
    <property type="entry name" value="OPT"/>
    <property type="match status" value="1"/>
</dbReference>
<name>A0A9R1XWI4_LACSA</name>
<evidence type="ECO:0000256" key="8">
    <source>
        <dbReference type="ARBA" id="ARBA00023136"/>
    </source>
</evidence>
<feature type="transmembrane region" description="Helical" evidence="10">
    <location>
        <begin position="49"/>
        <end position="69"/>
    </location>
</feature>
<keyword evidence="4 10" id="KW-0812">Transmembrane</keyword>
<evidence type="ECO:0000256" key="6">
    <source>
        <dbReference type="ARBA" id="ARBA00022927"/>
    </source>
</evidence>
<feature type="transmembrane region" description="Helical" evidence="10">
    <location>
        <begin position="216"/>
        <end position="236"/>
    </location>
</feature>
<organism evidence="11 12">
    <name type="scientific">Lactuca sativa</name>
    <name type="common">Garden lettuce</name>
    <dbReference type="NCBI Taxonomy" id="4236"/>
    <lineage>
        <taxon>Eukaryota</taxon>
        <taxon>Viridiplantae</taxon>
        <taxon>Streptophyta</taxon>
        <taxon>Embryophyta</taxon>
        <taxon>Tracheophyta</taxon>
        <taxon>Spermatophyta</taxon>
        <taxon>Magnoliopsida</taxon>
        <taxon>eudicotyledons</taxon>
        <taxon>Gunneridae</taxon>
        <taxon>Pentapetalae</taxon>
        <taxon>asterids</taxon>
        <taxon>campanulids</taxon>
        <taxon>Asterales</taxon>
        <taxon>Asteraceae</taxon>
        <taxon>Cichorioideae</taxon>
        <taxon>Cichorieae</taxon>
        <taxon>Lactucinae</taxon>
        <taxon>Lactuca</taxon>
    </lineage>
</organism>
<dbReference type="GO" id="GO:0015031">
    <property type="term" value="P:protein transport"/>
    <property type="evidence" value="ECO:0007669"/>
    <property type="project" value="UniProtKB-KW"/>
</dbReference>
<evidence type="ECO:0000256" key="7">
    <source>
        <dbReference type="ARBA" id="ARBA00022989"/>
    </source>
</evidence>
<keyword evidence="3" id="KW-0813">Transport</keyword>
<dbReference type="InterPro" id="IPR004813">
    <property type="entry name" value="OPT"/>
</dbReference>
<dbReference type="InterPro" id="IPR004648">
    <property type="entry name" value="Oligpept_transpt"/>
</dbReference>
<comment type="caution">
    <text evidence="11">The sequence shown here is derived from an EMBL/GenBank/DDBJ whole genome shotgun (WGS) entry which is preliminary data.</text>
</comment>
<comment type="similarity">
    <text evidence="2">Belongs to the oligopeptide OPT transporter (TC 2.A.67.1) family.</text>
</comment>
<evidence type="ECO:0000256" key="1">
    <source>
        <dbReference type="ARBA" id="ARBA00004141"/>
    </source>
</evidence>
<dbReference type="Pfam" id="PF04827">
    <property type="entry name" value="Plant_tran"/>
    <property type="match status" value="1"/>
</dbReference>
<proteinExistence type="inferred from homology"/>
<evidence type="ECO:0000313" key="11">
    <source>
        <dbReference type="EMBL" id="KAJ0224614.1"/>
    </source>
</evidence>
<dbReference type="InterPro" id="IPR006912">
    <property type="entry name" value="Harbinger_derived_prot"/>
</dbReference>
<feature type="transmembrane region" description="Helical" evidence="10">
    <location>
        <begin position="75"/>
        <end position="96"/>
    </location>
</feature>
<feature type="transmembrane region" description="Helical" evidence="10">
    <location>
        <begin position="449"/>
        <end position="470"/>
    </location>
</feature>